<evidence type="ECO:0000313" key="1">
    <source>
        <dbReference type="EMBL" id="CAB4121043.1"/>
    </source>
</evidence>
<organism evidence="1">
    <name type="scientific">uncultured Caudovirales phage</name>
    <dbReference type="NCBI Taxonomy" id="2100421"/>
    <lineage>
        <taxon>Viruses</taxon>
        <taxon>Duplodnaviria</taxon>
        <taxon>Heunggongvirae</taxon>
        <taxon>Uroviricota</taxon>
        <taxon>Caudoviricetes</taxon>
        <taxon>Peduoviridae</taxon>
        <taxon>Maltschvirus</taxon>
        <taxon>Maltschvirus maltsch</taxon>
    </lineage>
</organism>
<dbReference type="InterPro" id="IPR021739">
    <property type="entry name" value="SaV-like"/>
</dbReference>
<proteinExistence type="predicted"/>
<accession>A0A6J5KI29</accession>
<dbReference type="EMBL" id="LR796142">
    <property type="protein sequence ID" value="CAB4121043.1"/>
    <property type="molecule type" value="Genomic_DNA"/>
</dbReference>
<sequence>MSADKRQVGGTHYKDMPVQPWTVMEAVLSPEEFRGYLKGNIIKYGMRSGYKDGTDDGGKLQHYTEKLAEIESKW</sequence>
<name>A0A6J5KI29_9CAUD</name>
<gene>
    <name evidence="1" type="ORF">UFOVP10_14</name>
</gene>
<dbReference type="Pfam" id="PF11753">
    <property type="entry name" value="DUF3310"/>
    <property type="match status" value="1"/>
</dbReference>
<reference evidence="1" key="1">
    <citation type="submission" date="2020-04" db="EMBL/GenBank/DDBJ databases">
        <authorList>
            <person name="Chiriac C."/>
            <person name="Salcher M."/>
            <person name="Ghai R."/>
            <person name="Kavagutti S V."/>
        </authorList>
    </citation>
    <scope>NUCLEOTIDE SEQUENCE</scope>
</reference>
<protein>
    <submittedName>
        <fullName evidence="1">SaV-like</fullName>
    </submittedName>
</protein>